<accession>A0ABP7X7B7</accession>
<proteinExistence type="predicted"/>
<gene>
    <name evidence="1" type="ORF">GCM10022393_00490</name>
</gene>
<sequence length="298" mass="34946">MATDGPKIIDGDTAHDTYWGIMDMYDNEISVKKIQKEFLHDIDYYDDFDYEIYLTSLALAFWEIGLMNDSLFQKVNDTILKGVGVKVWTEECNEKIGKQREQALNRLIKKISVKNEKIRKPKKYRKVINFHFQPNDLLTFKLNDGLYRAVICAKITQQRGQCTYDLVGTTYIGETKPDNQVIKDFAITGRWIPCGYDKKEIVEMQPEIDKLWKIIPNTSNKFLGLSYHLVTHKAFFEFKEKFEKVGVVKLKEPYKKEGGYGYESTFDRFEDIFGDIENHMQIFKEKSIPIKHLINTNE</sequence>
<dbReference type="RefSeq" id="WP_344923695.1">
    <property type="nucleotide sequence ID" value="NZ_BAABCW010000001.1"/>
</dbReference>
<comment type="caution">
    <text evidence="1">The sequence shown here is derived from an EMBL/GenBank/DDBJ whole genome shotgun (WGS) entry which is preliminary data.</text>
</comment>
<dbReference type="EMBL" id="BAABCW010000001">
    <property type="protein sequence ID" value="GAA4106184.1"/>
    <property type="molecule type" value="Genomic_DNA"/>
</dbReference>
<keyword evidence="2" id="KW-1185">Reference proteome</keyword>
<organism evidence="1 2">
    <name type="scientific">Aquimarina addita</name>
    <dbReference type="NCBI Taxonomy" id="870485"/>
    <lineage>
        <taxon>Bacteria</taxon>
        <taxon>Pseudomonadati</taxon>
        <taxon>Bacteroidota</taxon>
        <taxon>Flavobacteriia</taxon>
        <taxon>Flavobacteriales</taxon>
        <taxon>Flavobacteriaceae</taxon>
        <taxon>Aquimarina</taxon>
    </lineage>
</organism>
<reference evidence="2" key="1">
    <citation type="journal article" date="2019" name="Int. J. Syst. Evol. Microbiol.">
        <title>The Global Catalogue of Microorganisms (GCM) 10K type strain sequencing project: providing services to taxonomists for standard genome sequencing and annotation.</title>
        <authorList>
            <consortium name="The Broad Institute Genomics Platform"/>
            <consortium name="The Broad Institute Genome Sequencing Center for Infectious Disease"/>
            <person name="Wu L."/>
            <person name="Ma J."/>
        </authorList>
    </citation>
    <scope>NUCLEOTIDE SEQUENCE [LARGE SCALE GENOMIC DNA]</scope>
    <source>
        <strain evidence="2">JCM 17106</strain>
    </source>
</reference>
<dbReference type="Proteomes" id="UP001500459">
    <property type="component" value="Unassembled WGS sequence"/>
</dbReference>
<evidence type="ECO:0000313" key="2">
    <source>
        <dbReference type="Proteomes" id="UP001500459"/>
    </source>
</evidence>
<protein>
    <submittedName>
        <fullName evidence="1">Uncharacterized protein</fullName>
    </submittedName>
</protein>
<evidence type="ECO:0000313" key="1">
    <source>
        <dbReference type="EMBL" id="GAA4106184.1"/>
    </source>
</evidence>
<name>A0ABP7X7B7_9FLAO</name>